<dbReference type="PANTHER" id="PTHR12919">
    <property type="entry name" value="30S RIBOSOMAL PROTEIN S16"/>
    <property type="match status" value="1"/>
</dbReference>
<sequence length="91" mass="10760">MVKIRLKRVGSKFNAFYKIVVADSRSPRDGRFIDEVGQYNPHRKELNLKKEVILEWLKKGVQPSDTVKRLLREQKVWEEFASSKQKSTIQK</sequence>
<dbReference type="PANTHER" id="PTHR12919:SF20">
    <property type="entry name" value="SMALL RIBOSOMAL SUBUNIT PROTEIN BS16M"/>
    <property type="match status" value="1"/>
</dbReference>
<evidence type="ECO:0000256" key="1">
    <source>
        <dbReference type="ARBA" id="ARBA00022980"/>
    </source>
</evidence>
<reference evidence="5" key="2">
    <citation type="submission" date="2017-08" db="EMBL/GenBank/DDBJ databases">
        <authorList>
            <person name="de Groot N.N."/>
        </authorList>
    </citation>
    <scope>NUCLEOTIDE SEQUENCE [LARGE SCALE GENOMIC DNA]</scope>
    <source>
        <strain evidence="5">723</strain>
    </source>
</reference>
<dbReference type="NCBIfam" id="TIGR00002">
    <property type="entry name" value="S16"/>
    <property type="match status" value="1"/>
</dbReference>
<dbReference type="STRING" id="33922.SAMN02745179_00671"/>
<evidence type="ECO:0000313" key="5">
    <source>
        <dbReference type="EMBL" id="PAK21638.1"/>
    </source>
</evidence>
<evidence type="ECO:0000256" key="3">
    <source>
        <dbReference type="HAMAP-Rule" id="MF_00385"/>
    </source>
</evidence>
<dbReference type="HAMAP" id="MF_00385">
    <property type="entry name" value="Ribosomal_bS16"/>
    <property type="match status" value="1"/>
</dbReference>
<evidence type="ECO:0000313" key="6">
    <source>
        <dbReference type="Proteomes" id="UP000216943"/>
    </source>
</evidence>
<dbReference type="Gene3D" id="3.30.1320.10">
    <property type="match status" value="1"/>
</dbReference>
<accession>A0A1W1X381</accession>
<dbReference type="SUPFAM" id="SSF54565">
    <property type="entry name" value="Ribosomal protein S16"/>
    <property type="match status" value="1"/>
</dbReference>
<comment type="caution">
    <text evidence="5">The sequence shown here is derived from an EMBL/GenBank/DDBJ whole genome shotgun (WGS) entry which is preliminary data.</text>
</comment>
<dbReference type="InterPro" id="IPR023803">
    <property type="entry name" value="Ribosomal_bS16_dom_sf"/>
</dbReference>
<dbReference type="RefSeq" id="WP_084232424.1">
    <property type="nucleotide sequence ID" value="NZ_CP166874.1"/>
</dbReference>
<evidence type="ECO:0000313" key="4">
    <source>
        <dbReference type="EMBL" id="PAF55424.1"/>
    </source>
</evidence>
<dbReference type="GO" id="GO:0015935">
    <property type="term" value="C:small ribosomal subunit"/>
    <property type="evidence" value="ECO:0007669"/>
    <property type="project" value="TreeGrafter"/>
</dbReference>
<keyword evidence="2 3" id="KW-0687">Ribonucleoprotein</keyword>
<dbReference type="GO" id="GO:0005737">
    <property type="term" value="C:cytoplasm"/>
    <property type="evidence" value="ECO:0007669"/>
    <property type="project" value="UniProtKB-ARBA"/>
</dbReference>
<dbReference type="Proteomes" id="UP000216943">
    <property type="component" value="Unassembled WGS sequence"/>
</dbReference>
<dbReference type="Proteomes" id="UP000217033">
    <property type="component" value="Unassembled WGS sequence"/>
</dbReference>
<dbReference type="EMBL" id="NQNY01000002">
    <property type="protein sequence ID" value="PAK21638.1"/>
    <property type="molecule type" value="Genomic_DNA"/>
</dbReference>
<dbReference type="EMBL" id="NQMN01000001">
    <property type="protein sequence ID" value="PAF55424.1"/>
    <property type="molecule type" value="Genomic_DNA"/>
</dbReference>
<evidence type="ECO:0000256" key="2">
    <source>
        <dbReference type="ARBA" id="ARBA00023274"/>
    </source>
</evidence>
<organism evidence="5 6">
    <name type="scientific">Mycoplasmopsis agassizii</name>
    <dbReference type="NCBI Taxonomy" id="33922"/>
    <lineage>
        <taxon>Bacteria</taxon>
        <taxon>Bacillati</taxon>
        <taxon>Mycoplasmatota</taxon>
        <taxon>Mycoplasmoidales</taxon>
        <taxon>Metamycoplasmataceae</taxon>
        <taxon>Mycoplasmopsis</taxon>
    </lineage>
</organism>
<reference evidence="6 7" key="1">
    <citation type="submission" date="2017-08" db="EMBL/GenBank/DDBJ databases">
        <authorList>
            <person name="Alvarez-Ponce D."/>
            <person name="Weitzman C.L."/>
            <person name="Tillett R.L."/>
            <person name="Sandmeier F.C."/>
            <person name="Tracy C.R."/>
        </authorList>
    </citation>
    <scope>NUCLEOTIDE SEQUENCE [LARGE SCALE GENOMIC DNA]</scope>
    <source>
        <strain evidence="6">723</strain>
        <strain evidence="4 7">PS6</strain>
    </source>
</reference>
<dbReference type="InterPro" id="IPR000307">
    <property type="entry name" value="Ribosomal_bS16"/>
</dbReference>
<name>A0A1W1X381_9BACT</name>
<protein>
    <recommendedName>
        <fullName evidence="3">Small ribosomal subunit protein bS16</fullName>
    </recommendedName>
</protein>
<dbReference type="OrthoDB" id="9807878at2"/>
<dbReference type="GO" id="GO:0006412">
    <property type="term" value="P:translation"/>
    <property type="evidence" value="ECO:0007669"/>
    <property type="project" value="UniProtKB-UniRule"/>
</dbReference>
<proteinExistence type="inferred from homology"/>
<dbReference type="GO" id="GO:0003735">
    <property type="term" value="F:structural constituent of ribosome"/>
    <property type="evidence" value="ECO:0007669"/>
    <property type="project" value="InterPro"/>
</dbReference>
<comment type="similarity">
    <text evidence="3">Belongs to the bacterial ribosomal protein bS16 family.</text>
</comment>
<gene>
    <name evidence="3 5" type="primary">rpsP</name>
    <name evidence="4" type="ORF">CJF60_01940</name>
    <name evidence="5" type="ORF">CJJ23_00655</name>
</gene>
<evidence type="ECO:0000313" key="7">
    <source>
        <dbReference type="Proteomes" id="UP000217033"/>
    </source>
</evidence>
<dbReference type="Pfam" id="PF00886">
    <property type="entry name" value="Ribosomal_S16"/>
    <property type="match status" value="1"/>
</dbReference>
<dbReference type="AlphaFoldDB" id="A0A1W1X381"/>
<keyword evidence="7" id="KW-1185">Reference proteome</keyword>
<keyword evidence="1 3" id="KW-0689">Ribosomal protein</keyword>